<dbReference type="PANTHER" id="PTHR21256:SF2">
    <property type="entry name" value="HISTIDINE BIOSYNTHESIS TRIFUNCTIONAL PROTEIN"/>
    <property type="match status" value="1"/>
</dbReference>
<accession>A0A537LCW7</accession>
<protein>
    <submittedName>
        <fullName evidence="9">Histidinol dehydrogenase</fullName>
        <ecNumber evidence="9">1.1.1.23</ecNumber>
    </submittedName>
</protein>
<comment type="cofactor">
    <cofactor evidence="1">
        <name>Zn(2+)</name>
        <dbReference type="ChEBI" id="CHEBI:29105"/>
    </cofactor>
</comment>
<dbReference type="PRINTS" id="PR00083">
    <property type="entry name" value="HOLDHDRGNASE"/>
</dbReference>
<dbReference type="InterPro" id="IPR022695">
    <property type="entry name" value="Histidinol_DH_monofunct"/>
</dbReference>
<feature type="active site" description="Proton acceptor" evidence="7">
    <location>
        <position position="331"/>
    </location>
</feature>
<evidence type="ECO:0000256" key="1">
    <source>
        <dbReference type="ARBA" id="ARBA00001947"/>
    </source>
</evidence>
<dbReference type="Proteomes" id="UP000318661">
    <property type="component" value="Unassembled WGS sequence"/>
</dbReference>
<evidence type="ECO:0000256" key="4">
    <source>
        <dbReference type="ARBA" id="ARBA00022833"/>
    </source>
</evidence>
<evidence type="ECO:0000256" key="6">
    <source>
        <dbReference type="PIRNR" id="PIRNR000099"/>
    </source>
</evidence>
<dbReference type="InterPro" id="IPR012131">
    <property type="entry name" value="Hstdl_DH"/>
</dbReference>
<dbReference type="InterPro" id="IPR016161">
    <property type="entry name" value="Ald_DH/histidinol_DH"/>
</dbReference>
<dbReference type="Pfam" id="PF00815">
    <property type="entry name" value="Histidinol_dh"/>
    <property type="match status" value="1"/>
</dbReference>
<evidence type="ECO:0000256" key="7">
    <source>
        <dbReference type="PIRSR" id="PIRSR000099-1"/>
    </source>
</evidence>
<dbReference type="EC" id="1.1.1.23" evidence="9"/>
<dbReference type="GO" id="GO:0000105">
    <property type="term" value="P:L-histidine biosynthetic process"/>
    <property type="evidence" value="ECO:0007669"/>
    <property type="project" value="InterPro"/>
</dbReference>
<dbReference type="EMBL" id="VBAJ01000237">
    <property type="protein sequence ID" value="TMJ05859.1"/>
    <property type="molecule type" value="Genomic_DNA"/>
</dbReference>
<dbReference type="CDD" id="cd06572">
    <property type="entry name" value="Histidinol_dh"/>
    <property type="match status" value="1"/>
</dbReference>
<dbReference type="Gene3D" id="1.20.5.1300">
    <property type="match status" value="1"/>
</dbReference>
<keyword evidence="3" id="KW-0479">Metal-binding</keyword>
<organism evidence="9 10">
    <name type="scientific">Candidatus Segetimicrobium genomatis</name>
    <dbReference type="NCBI Taxonomy" id="2569760"/>
    <lineage>
        <taxon>Bacteria</taxon>
        <taxon>Bacillati</taxon>
        <taxon>Candidatus Sysuimicrobiota</taxon>
        <taxon>Candidatus Sysuimicrobiia</taxon>
        <taxon>Candidatus Sysuimicrobiales</taxon>
        <taxon>Candidatus Segetimicrobiaceae</taxon>
        <taxon>Candidatus Segetimicrobium</taxon>
    </lineage>
</organism>
<evidence type="ECO:0000256" key="8">
    <source>
        <dbReference type="RuleBase" id="RU004175"/>
    </source>
</evidence>
<proteinExistence type="inferred from homology"/>
<evidence type="ECO:0000313" key="10">
    <source>
        <dbReference type="Proteomes" id="UP000318661"/>
    </source>
</evidence>
<dbReference type="PANTHER" id="PTHR21256">
    <property type="entry name" value="HISTIDINOL DEHYDROGENASE HDH"/>
    <property type="match status" value="1"/>
</dbReference>
<evidence type="ECO:0000256" key="2">
    <source>
        <dbReference type="ARBA" id="ARBA00010178"/>
    </source>
</evidence>
<dbReference type="NCBIfam" id="TIGR00069">
    <property type="entry name" value="hisD"/>
    <property type="match status" value="1"/>
</dbReference>
<dbReference type="AlphaFoldDB" id="A0A537LCW7"/>
<dbReference type="Gene3D" id="3.40.50.1980">
    <property type="entry name" value="Nitrogenase molybdenum iron protein domain"/>
    <property type="match status" value="2"/>
</dbReference>
<dbReference type="PIRSF" id="PIRSF000099">
    <property type="entry name" value="Histidinol_dh"/>
    <property type="match status" value="1"/>
</dbReference>
<dbReference type="GO" id="GO:0005829">
    <property type="term" value="C:cytosol"/>
    <property type="evidence" value="ECO:0007669"/>
    <property type="project" value="TreeGrafter"/>
</dbReference>
<dbReference type="GO" id="GO:0051287">
    <property type="term" value="F:NAD binding"/>
    <property type="evidence" value="ECO:0007669"/>
    <property type="project" value="InterPro"/>
</dbReference>
<evidence type="ECO:0000256" key="3">
    <source>
        <dbReference type="ARBA" id="ARBA00022723"/>
    </source>
</evidence>
<dbReference type="GO" id="GO:0046872">
    <property type="term" value="F:metal ion binding"/>
    <property type="evidence" value="ECO:0007669"/>
    <property type="project" value="UniProtKB-KW"/>
</dbReference>
<keyword evidence="5 6" id="KW-0560">Oxidoreductase</keyword>
<keyword evidence="4" id="KW-0862">Zinc</keyword>
<gene>
    <name evidence="9" type="primary">hisD</name>
    <name evidence="9" type="ORF">E6G99_09555</name>
</gene>
<dbReference type="SUPFAM" id="SSF53720">
    <property type="entry name" value="ALDH-like"/>
    <property type="match status" value="1"/>
</dbReference>
<feature type="active site" description="Proton acceptor" evidence="7">
    <location>
        <position position="332"/>
    </location>
</feature>
<evidence type="ECO:0000313" key="9">
    <source>
        <dbReference type="EMBL" id="TMJ05859.1"/>
    </source>
</evidence>
<dbReference type="GO" id="GO:0004399">
    <property type="term" value="F:histidinol dehydrogenase activity"/>
    <property type="evidence" value="ECO:0007669"/>
    <property type="project" value="UniProtKB-EC"/>
</dbReference>
<dbReference type="FunFam" id="3.40.50.1980:FF:000001">
    <property type="entry name" value="Histidinol dehydrogenase"/>
    <property type="match status" value="1"/>
</dbReference>
<comment type="caution">
    <text evidence="9">The sequence shown here is derived from an EMBL/GenBank/DDBJ whole genome shotgun (WGS) entry which is preliminary data.</text>
</comment>
<name>A0A537LCW7_9BACT</name>
<sequence>MKIVALAQLDDAARQRMLRRANSRIFDAQILESARRAIEDVQARGDDALLDYTRRWDGVDLTREQLIVRRDEIAAARGAVTRELQDALTEAIGRSRRFNERLLPGNWLVTPEAGITVGVRFTPLERVGVYVPAGKGAFPSTCVTIVTPAVVAGVTEIAVLAPPRADGRLDPALLVACDLLGIDRIFRCNGVAGIAAFAVGTDTIPAVPAIVGPGNPYIVATQLMAQTLGVRMLAMLGPTEAMVLADGDADPRRLALDLLNEAEHGQDSAAILVTDSRTLAADVARVLPEYLARLPQDRQAFARAALTDYGGIVLAQSMDAAVDFVNQYAPEHLQIAVRDPQGVLARIRNAGEILLGQDTPFSAGNYAIGVPAALPTGGAARTGSGVTVLSFLKSSSVASLDATGLATVRPVIEQLGTYEGFPAHVMAVVER</sequence>
<evidence type="ECO:0000256" key="5">
    <source>
        <dbReference type="ARBA" id="ARBA00023002"/>
    </source>
</evidence>
<reference evidence="9 10" key="1">
    <citation type="journal article" date="2019" name="Nat. Microbiol.">
        <title>Mediterranean grassland soil C-N compound turnover is dependent on rainfall and depth, and is mediated by genomically divergent microorganisms.</title>
        <authorList>
            <person name="Diamond S."/>
            <person name="Andeer P.F."/>
            <person name="Li Z."/>
            <person name="Crits-Christoph A."/>
            <person name="Burstein D."/>
            <person name="Anantharaman K."/>
            <person name="Lane K.R."/>
            <person name="Thomas B.C."/>
            <person name="Pan C."/>
            <person name="Northen T.R."/>
            <person name="Banfield J.F."/>
        </authorList>
    </citation>
    <scope>NUCLEOTIDE SEQUENCE [LARGE SCALE GENOMIC DNA]</scope>
    <source>
        <strain evidence="9">NP_2</strain>
    </source>
</reference>
<comment type="similarity">
    <text evidence="2 6 8">Belongs to the histidinol dehydrogenase family.</text>
</comment>